<dbReference type="EMBL" id="JBBPBM010000159">
    <property type="protein sequence ID" value="KAK8502958.1"/>
    <property type="molecule type" value="Genomic_DNA"/>
</dbReference>
<gene>
    <name evidence="3" type="ORF">V6N12_054183</name>
</gene>
<dbReference type="Pfam" id="PF13456">
    <property type="entry name" value="RVT_3"/>
    <property type="match status" value="1"/>
</dbReference>
<accession>A0ABR2B875</accession>
<dbReference type="InterPro" id="IPR002156">
    <property type="entry name" value="RNaseH_domain"/>
</dbReference>
<keyword evidence="1" id="KW-0812">Transmembrane</keyword>
<name>A0ABR2B875_9ROSI</name>
<sequence>MIWARHICSSHAANSWPFTSSSPPFATANCFNLLKNQNVTSSSFSLVRTIANLFHRAWLVDISWIPREGNSLADWLAKKALGSSCQPLILDFHPPNLLLFLSADAHGASLMQFGFLARILRLSSHLRRRFQREDAPSSICVGLMKDNCGKWEAAVVLPGNLFCMGHLCITIVHRLWKKMSL</sequence>
<feature type="transmembrane region" description="Helical" evidence="1">
    <location>
        <begin position="153"/>
        <end position="176"/>
    </location>
</feature>
<dbReference type="SUPFAM" id="SSF53098">
    <property type="entry name" value="Ribonuclease H-like"/>
    <property type="match status" value="1"/>
</dbReference>
<keyword evidence="1" id="KW-1133">Transmembrane helix</keyword>
<evidence type="ECO:0000259" key="2">
    <source>
        <dbReference type="Pfam" id="PF13456"/>
    </source>
</evidence>
<dbReference type="InterPro" id="IPR012337">
    <property type="entry name" value="RNaseH-like_sf"/>
</dbReference>
<evidence type="ECO:0000313" key="4">
    <source>
        <dbReference type="Proteomes" id="UP001472677"/>
    </source>
</evidence>
<evidence type="ECO:0000313" key="3">
    <source>
        <dbReference type="EMBL" id="KAK8502958.1"/>
    </source>
</evidence>
<organism evidence="3 4">
    <name type="scientific">Hibiscus sabdariffa</name>
    <name type="common">roselle</name>
    <dbReference type="NCBI Taxonomy" id="183260"/>
    <lineage>
        <taxon>Eukaryota</taxon>
        <taxon>Viridiplantae</taxon>
        <taxon>Streptophyta</taxon>
        <taxon>Embryophyta</taxon>
        <taxon>Tracheophyta</taxon>
        <taxon>Spermatophyta</taxon>
        <taxon>Magnoliopsida</taxon>
        <taxon>eudicotyledons</taxon>
        <taxon>Gunneridae</taxon>
        <taxon>Pentapetalae</taxon>
        <taxon>rosids</taxon>
        <taxon>malvids</taxon>
        <taxon>Malvales</taxon>
        <taxon>Malvaceae</taxon>
        <taxon>Malvoideae</taxon>
        <taxon>Hibiscus</taxon>
    </lineage>
</organism>
<dbReference type="Proteomes" id="UP001472677">
    <property type="component" value="Unassembled WGS sequence"/>
</dbReference>
<keyword evidence="1" id="KW-0472">Membrane</keyword>
<keyword evidence="4" id="KW-1185">Reference proteome</keyword>
<proteinExistence type="predicted"/>
<protein>
    <recommendedName>
        <fullName evidence="2">RNase H type-1 domain-containing protein</fullName>
    </recommendedName>
</protein>
<feature type="domain" description="RNase H type-1" evidence="2">
    <location>
        <begin position="30"/>
        <end position="80"/>
    </location>
</feature>
<evidence type="ECO:0000256" key="1">
    <source>
        <dbReference type="SAM" id="Phobius"/>
    </source>
</evidence>
<reference evidence="3 4" key="1">
    <citation type="journal article" date="2024" name="G3 (Bethesda)">
        <title>Genome assembly of Hibiscus sabdariffa L. provides insights into metabolisms of medicinal natural products.</title>
        <authorList>
            <person name="Kim T."/>
        </authorList>
    </citation>
    <scope>NUCLEOTIDE SEQUENCE [LARGE SCALE GENOMIC DNA]</scope>
    <source>
        <strain evidence="3">TK-2024</strain>
        <tissue evidence="3">Old leaves</tissue>
    </source>
</reference>
<comment type="caution">
    <text evidence="3">The sequence shown here is derived from an EMBL/GenBank/DDBJ whole genome shotgun (WGS) entry which is preliminary data.</text>
</comment>